<dbReference type="RefSeq" id="WP_193952009.1">
    <property type="nucleotide sequence ID" value="NZ_JADEYS010000003.1"/>
</dbReference>
<dbReference type="EMBL" id="JADEYS010000003">
    <property type="protein sequence ID" value="MBE9396458.1"/>
    <property type="molecule type" value="Genomic_DNA"/>
</dbReference>
<keyword evidence="8" id="KW-1185">Reference proteome</keyword>
<dbReference type="PANTHER" id="PTHR30293:SF2">
    <property type="entry name" value="TRANSCRIPTIONAL ACTIVATOR PROTEIN NHAR"/>
    <property type="match status" value="1"/>
</dbReference>
<dbReference type="GO" id="GO:2000142">
    <property type="term" value="P:regulation of DNA-templated transcription initiation"/>
    <property type="evidence" value="ECO:0007669"/>
    <property type="project" value="TreeGrafter"/>
</dbReference>
<gene>
    <name evidence="7" type="primary">nhaR</name>
    <name evidence="7" type="ORF">IOQ59_04200</name>
</gene>
<organism evidence="7 8">
    <name type="scientific">Pontibacterium sinense</name>
    <dbReference type="NCBI Taxonomy" id="2781979"/>
    <lineage>
        <taxon>Bacteria</taxon>
        <taxon>Pseudomonadati</taxon>
        <taxon>Pseudomonadota</taxon>
        <taxon>Gammaproteobacteria</taxon>
        <taxon>Oceanospirillales</taxon>
        <taxon>Oceanospirillaceae</taxon>
        <taxon>Pontibacterium</taxon>
    </lineage>
</organism>
<protein>
    <submittedName>
        <fullName evidence="7">Transcriptional activator NhaR</fullName>
    </submittedName>
</protein>
<keyword evidence="3" id="KW-0238">DNA-binding</keyword>
<evidence type="ECO:0000256" key="5">
    <source>
        <dbReference type="ARBA" id="ARBA00023163"/>
    </source>
</evidence>
<dbReference type="FunFam" id="1.10.10.10:FF:000001">
    <property type="entry name" value="LysR family transcriptional regulator"/>
    <property type="match status" value="1"/>
</dbReference>
<dbReference type="Proteomes" id="UP000640333">
    <property type="component" value="Unassembled WGS sequence"/>
</dbReference>
<dbReference type="Pfam" id="PF00126">
    <property type="entry name" value="HTH_1"/>
    <property type="match status" value="1"/>
</dbReference>
<name>A0A8J7FFR0_9GAMM</name>
<evidence type="ECO:0000256" key="1">
    <source>
        <dbReference type="ARBA" id="ARBA00009437"/>
    </source>
</evidence>
<dbReference type="AlphaFoldDB" id="A0A8J7FFR0"/>
<evidence type="ECO:0000256" key="4">
    <source>
        <dbReference type="ARBA" id="ARBA00023159"/>
    </source>
</evidence>
<comment type="caution">
    <text evidence="7">The sequence shown here is derived from an EMBL/GenBank/DDBJ whole genome shotgun (WGS) entry which is preliminary data.</text>
</comment>
<keyword evidence="2" id="KW-0805">Transcription regulation</keyword>
<dbReference type="SUPFAM" id="SSF46785">
    <property type="entry name" value="Winged helix' DNA-binding domain"/>
    <property type="match status" value="1"/>
</dbReference>
<evidence type="ECO:0000256" key="3">
    <source>
        <dbReference type="ARBA" id="ARBA00023125"/>
    </source>
</evidence>
<dbReference type="GO" id="GO:0003677">
    <property type="term" value="F:DNA binding"/>
    <property type="evidence" value="ECO:0007669"/>
    <property type="project" value="UniProtKB-KW"/>
</dbReference>
<accession>A0A8J7FFR0</accession>
<dbReference type="InterPro" id="IPR005119">
    <property type="entry name" value="LysR_subst-bd"/>
</dbReference>
<evidence type="ECO:0000313" key="8">
    <source>
        <dbReference type="Proteomes" id="UP000640333"/>
    </source>
</evidence>
<keyword evidence="5" id="KW-0804">Transcription</keyword>
<evidence type="ECO:0000313" key="7">
    <source>
        <dbReference type="EMBL" id="MBE9396458.1"/>
    </source>
</evidence>
<sequence>MIHHLNFKHLRYFMVVAQEGSIVRACEKLNLTPQTISGQLKQLEHTLGVALLQKEGRKLILTDAGKQALDYAEQIFSMGESLQDQLRNPGQSVRLFSVGIADVLPKLVAYRLLEPALELDEPVRLECREGNMETLLADLATHRVDMVLTDRPVDAGFNIRAYNHLLGDCSMSMFAAPALAANYRENFPQSLQNAPLLMPTGDTMIGSSLQKWCDRHDIHPNIVVECVDHALLGTFGQAGKGVFCGPSVLEPHIERQFSVESIGRIDSIRERFYAISLERRIRHPGVLAVTNSARRILFEDREQPASDASR</sequence>
<proteinExistence type="inferred from homology"/>
<dbReference type="PANTHER" id="PTHR30293">
    <property type="entry name" value="TRANSCRIPTIONAL REGULATORY PROTEIN NAC-RELATED"/>
    <property type="match status" value="1"/>
</dbReference>
<keyword evidence="4" id="KW-0010">Activator</keyword>
<dbReference type="Gene3D" id="3.40.190.290">
    <property type="match status" value="1"/>
</dbReference>
<dbReference type="GO" id="GO:0003700">
    <property type="term" value="F:DNA-binding transcription factor activity"/>
    <property type="evidence" value="ECO:0007669"/>
    <property type="project" value="InterPro"/>
</dbReference>
<dbReference type="SUPFAM" id="SSF53850">
    <property type="entry name" value="Periplasmic binding protein-like II"/>
    <property type="match status" value="1"/>
</dbReference>
<dbReference type="InterPro" id="IPR036390">
    <property type="entry name" value="WH_DNA-bd_sf"/>
</dbReference>
<dbReference type="InterPro" id="IPR036388">
    <property type="entry name" value="WH-like_DNA-bd_sf"/>
</dbReference>
<evidence type="ECO:0000256" key="2">
    <source>
        <dbReference type="ARBA" id="ARBA00023015"/>
    </source>
</evidence>
<comment type="similarity">
    <text evidence="1">Belongs to the LysR transcriptional regulatory family.</text>
</comment>
<dbReference type="NCBIfam" id="NF008284">
    <property type="entry name" value="PRK11062.1"/>
    <property type="match status" value="1"/>
</dbReference>
<reference evidence="7" key="1">
    <citation type="submission" date="2020-10" db="EMBL/GenBank/DDBJ databases">
        <title>Bacterium isolated from coastal waters sediment.</title>
        <authorList>
            <person name="Chen R.-J."/>
            <person name="Lu D.-C."/>
            <person name="Zhu K.-L."/>
            <person name="Du Z.-J."/>
        </authorList>
    </citation>
    <scope>NUCLEOTIDE SEQUENCE</scope>
    <source>
        <strain evidence="7">N1Y112</strain>
    </source>
</reference>
<dbReference type="Pfam" id="PF03466">
    <property type="entry name" value="LysR_substrate"/>
    <property type="match status" value="1"/>
</dbReference>
<dbReference type="Gene3D" id="1.10.10.10">
    <property type="entry name" value="Winged helix-like DNA-binding domain superfamily/Winged helix DNA-binding domain"/>
    <property type="match status" value="1"/>
</dbReference>
<dbReference type="PROSITE" id="PS50931">
    <property type="entry name" value="HTH_LYSR"/>
    <property type="match status" value="1"/>
</dbReference>
<feature type="domain" description="HTH lysR-type" evidence="6">
    <location>
        <begin position="5"/>
        <end position="62"/>
    </location>
</feature>
<dbReference type="InterPro" id="IPR000847">
    <property type="entry name" value="LysR_HTH_N"/>
</dbReference>
<evidence type="ECO:0000259" key="6">
    <source>
        <dbReference type="PROSITE" id="PS50931"/>
    </source>
</evidence>